<evidence type="ECO:0000313" key="1">
    <source>
        <dbReference type="EMBL" id="KAI5651204.1"/>
    </source>
</evidence>
<gene>
    <name evidence="1" type="ORF">M9H77_37209</name>
</gene>
<name>A0ACB9ZV25_CATRO</name>
<sequence length="442" mass="48434">MGFCELGFMILVLFLVFRIGFSSIDSEQVSEIPGNFLKFAKEDGIFDWMVNIRRKIHENPELGFEEFETSKLIREELDKMGIPYKYPVAVTGVLGFIGSGDPPFVAIRADMDALPMQEMLDWEHKSKNPGKMHACGHDAHVAMLLGAAKILQEHRQILKGTVVLVFQPAEEGGGGAKNMVDEGAIDNVQAIFGIHVRPDLPLGEVSSRSGPILAGSGFFEAVISGKGGHAAIPQHSIDPILAASNVIVSLQHLVSREADPLDSQVVTVGKFQGGGAFNVIPDSVTIGGTFRAFSKESLSQLKQRIQEVIVAQSAVQRCNATVDFLTNQKPLFPPTVNDGNLHNFFENIAGEMLGTDKVKHMQPLMGSEDFSFYQEAIPGYFMFLGMKNQKEEKPASPHSPFFKINEDALPLGAALHASLATRFLLETHSETPFKKQSFHDEL</sequence>
<keyword evidence="2" id="KW-1185">Reference proteome</keyword>
<accession>A0ACB9ZV25</accession>
<proteinExistence type="predicted"/>
<evidence type="ECO:0000313" key="2">
    <source>
        <dbReference type="Proteomes" id="UP001060085"/>
    </source>
</evidence>
<comment type="caution">
    <text evidence="1">The sequence shown here is derived from an EMBL/GenBank/DDBJ whole genome shotgun (WGS) entry which is preliminary data.</text>
</comment>
<reference evidence="2" key="1">
    <citation type="journal article" date="2023" name="Nat. Plants">
        <title>Single-cell RNA sequencing provides a high-resolution roadmap for understanding the multicellular compartmentation of specialized metabolism.</title>
        <authorList>
            <person name="Sun S."/>
            <person name="Shen X."/>
            <person name="Li Y."/>
            <person name="Li Y."/>
            <person name="Wang S."/>
            <person name="Li R."/>
            <person name="Zhang H."/>
            <person name="Shen G."/>
            <person name="Guo B."/>
            <person name="Wei J."/>
            <person name="Xu J."/>
            <person name="St-Pierre B."/>
            <person name="Chen S."/>
            <person name="Sun C."/>
        </authorList>
    </citation>
    <scope>NUCLEOTIDE SEQUENCE [LARGE SCALE GENOMIC DNA]</scope>
</reference>
<organism evidence="1 2">
    <name type="scientific">Catharanthus roseus</name>
    <name type="common">Madagascar periwinkle</name>
    <name type="synonym">Vinca rosea</name>
    <dbReference type="NCBI Taxonomy" id="4058"/>
    <lineage>
        <taxon>Eukaryota</taxon>
        <taxon>Viridiplantae</taxon>
        <taxon>Streptophyta</taxon>
        <taxon>Embryophyta</taxon>
        <taxon>Tracheophyta</taxon>
        <taxon>Spermatophyta</taxon>
        <taxon>Magnoliopsida</taxon>
        <taxon>eudicotyledons</taxon>
        <taxon>Gunneridae</taxon>
        <taxon>Pentapetalae</taxon>
        <taxon>asterids</taxon>
        <taxon>lamiids</taxon>
        <taxon>Gentianales</taxon>
        <taxon>Apocynaceae</taxon>
        <taxon>Rauvolfioideae</taxon>
        <taxon>Vinceae</taxon>
        <taxon>Catharanthinae</taxon>
        <taxon>Catharanthus</taxon>
    </lineage>
</organism>
<protein>
    <submittedName>
        <fullName evidence="1">Uncharacterized protein</fullName>
    </submittedName>
</protein>
<dbReference type="EMBL" id="CM044708">
    <property type="protein sequence ID" value="KAI5651204.1"/>
    <property type="molecule type" value="Genomic_DNA"/>
</dbReference>
<dbReference type="Proteomes" id="UP001060085">
    <property type="component" value="Linkage Group LG08"/>
</dbReference>